<sequence length="78" mass="9057">MGKKKGTHLTAPRQEVLGIPEPIWRELWEEVERARALYQEMQVAPSRELERELFGALTHLVGHVSAMWEEAEFLEEDA</sequence>
<dbReference type="OrthoDB" id="33189at2"/>
<keyword evidence="2" id="KW-1185">Reference proteome</keyword>
<dbReference type="EMBL" id="FNBC01000004">
    <property type="protein sequence ID" value="SDE56895.1"/>
    <property type="molecule type" value="Genomic_DNA"/>
</dbReference>
<dbReference type="RefSeq" id="WP_011172631.1">
    <property type="nucleotide sequence ID" value="NZ_FNBC01000004.1"/>
</dbReference>
<dbReference type="AlphaFoldDB" id="A0A1G7E0N8"/>
<proteinExistence type="predicted"/>
<gene>
    <name evidence="1" type="ORF">SAMN04488243_10431</name>
</gene>
<organism evidence="1 2">
    <name type="scientific">Thermus arciformis</name>
    <dbReference type="NCBI Taxonomy" id="482827"/>
    <lineage>
        <taxon>Bacteria</taxon>
        <taxon>Thermotogati</taxon>
        <taxon>Deinococcota</taxon>
        <taxon>Deinococci</taxon>
        <taxon>Thermales</taxon>
        <taxon>Thermaceae</taxon>
        <taxon>Thermus</taxon>
    </lineage>
</organism>
<evidence type="ECO:0000313" key="2">
    <source>
        <dbReference type="Proteomes" id="UP000199446"/>
    </source>
</evidence>
<name>A0A1G7E0N8_9DEIN</name>
<dbReference type="GeneID" id="3169953"/>
<accession>A0A1G7E0N8</accession>
<reference evidence="2" key="1">
    <citation type="submission" date="2016-10" db="EMBL/GenBank/DDBJ databases">
        <authorList>
            <person name="Varghese N."/>
            <person name="Submissions S."/>
        </authorList>
    </citation>
    <scope>NUCLEOTIDE SEQUENCE [LARGE SCALE GENOMIC DNA]</scope>
    <source>
        <strain evidence="2">CGMCC 1.6992</strain>
    </source>
</reference>
<dbReference type="Proteomes" id="UP000199446">
    <property type="component" value="Unassembled WGS sequence"/>
</dbReference>
<protein>
    <submittedName>
        <fullName evidence="1">Uncharacterized protein</fullName>
    </submittedName>
</protein>
<dbReference type="STRING" id="482827.SAMN04488243_10431"/>
<evidence type="ECO:0000313" key="1">
    <source>
        <dbReference type="EMBL" id="SDE56895.1"/>
    </source>
</evidence>